<dbReference type="EMBL" id="OE842980">
    <property type="protein sequence ID" value="CAD7601938.1"/>
    <property type="molecule type" value="Genomic_DNA"/>
</dbReference>
<reference evidence="1" key="1">
    <citation type="submission" date="2020-11" db="EMBL/GenBank/DDBJ databases">
        <authorList>
            <person name="Tran Van P."/>
        </authorList>
    </citation>
    <scope>NUCLEOTIDE SEQUENCE</scope>
</reference>
<proteinExistence type="predicted"/>
<accession>A0A7R9PP23</accession>
<name>A0A7R9PP23_TIMGE</name>
<protein>
    <submittedName>
        <fullName evidence="1">Uncharacterized protein</fullName>
    </submittedName>
</protein>
<sequence length="88" mass="9624">MLKLYGETVLKNILLSLSISHQGEIFLEDKKRGTVSNYPFGLYVYVLITLLVLNTPNCGSNLDFPVIGSLVHCDSSALDHAATEEGLL</sequence>
<evidence type="ECO:0000313" key="1">
    <source>
        <dbReference type="EMBL" id="CAD7601938.1"/>
    </source>
</evidence>
<dbReference type="AlphaFoldDB" id="A0A7R9PP23"/>
<gene>
    <name evidence="1" type="ORF">TGEB3V08_LOCUS8143</name>
</gene>
<organism evidence="1">
    <name type="scientific">Timema genevievae</name>
    <name type="common">Walking stick</name>
    <dbReference type="NCBI Taxonomy" id="629358"/>
    <lineage>
        <taxon>Eukaryota</taxon>
        <taxon>Metazoa</taxon>
        <taxon>Ecdysozoa</taxon>
        <taxon>Arthropoda</taxon>
        <taxon>Hexapoda</taxon>
        <taxon>Insecta</taxon>
        <taxon>Pterygota</taxon>
        <taxon>Neoptera</taxon>
        <taxon>Polyneoptera</taxon>
        <taxon>Phasmatodea</taxon>
        <taxon>Timematodea</taxon>
        <taxon>Timematoidea</taxon>
        <taxon>Timematidae</taxon>
        <taxon>Timema</taxon>
    </lineage>
</organism>